<sequence length="273" mass="30487">MRVMTWNLWWGFNDWKKRRQAILEVVREQQPDICGLQEVWADDNENMAEWLADHLGLHWVFGAPSDQERWRSRIGDPAARFGVAMLSRWPIRDEQVLDLPQDPSRPLLSAMIDAPHATIPFVTTHLSALPLGGSARRVTQVEAIARHVAALPVTDHPPIVTGDFNAEPDSDELRRFGGNLTAPVVEGQIFLDAWRVASPTDPGVTWDRANPYVGQWIEPSARIDYIHIAGRSAPLGHVRSAHRAGMSPVDGVWPSDHYAVVADISEGAQVRES</sequence>
<dbReference type="AlphaFoldDB" id="A0A8J3QBT8"/>
<dbReference type="PANTHER" id="PTHR14859">
    <property type="entry name" value="CALCOFLUOR WHITE HYPERSENSITIVE PROTEIN PRECURSOR"/>
    <property type="match status" value="1"/>
</dbReference>
<dbReference type="EMBL" id="BONY01000030">
    <property type="protein sequence ID" value="GIH06847.1"/>
    <property type="molecule type" value="Genomic_DNA"/>
</dbReference>
<dbReference type="Pfam" id="PF03372">
    <property type="entry name" value="Exo_endo_phos"/>
    <property type="match status" value="1"/>
</dbReference>
<name>A0A8J3QBT8_9ACTN</name>
<organism evidence="2 3">
    <name type="scientific">Rhizocola hellebori</name>
    <dbReference type="NCBI Taxonomy" id="1392758"/>
    <lineage>
        <taxon>Bacteria</taxon>
        <taxon>Bacillati</taxon>
        <taxon>Actinomycetota</taxon>
        <taxon>Actinomycetes</taxon>
        <taxon>Micromonosporales</taxon>
        <taxon>Micromonosporaceae</taxon>
        <taxon>Rhizocola</taxon>
    </lineage>
</organism>
<reference evidence="2" key="1">
    <citation type="submission" date="2021-01" db="EMBL/GenBank/DDBJ databases">
        <title>Whole genome shotgun sequence of Rhizocola hellebori NBRC 109834.</title>
        <authorList>
            <person name="Komaki H."/>
            <person name="Tamura T."/>
        </authorList>
    </citation>
    <scope>NUCLEOTIDE SEQUENCE</scope>
    <source>
        <strain evidence="2">NBRC 109834</strain>
    </source>
</reference>
<dbReference type="InterPro" id="IPR005135">
    <property type="entry name" value="Endo/exonuclease/phosphatase"/>
</dbReference>
<dbReference type="Gene3D" id="3.60.10.10">
    <property type="entry name" value="Endonuclease/exonuclease/phosphatase"/>
    <property type="match status" value="1"/>
</dbReference>
<feature type="domain" description="Endonuclease/exonuclease/phosphatase" evidence="1">
    <location>
        <begin position="4"/>
        <end position="257"/>
    </location>
</feature>
<dbReference type="PANTHER" id="PTHR14859:SF1">
    <property type="entry name" value="PGAP2-INTERACTING PROTEIN"/>
    <property type="match status" value="1"/>
</dbReference>
<keyword evidence="3" id="KW-1185">Reference proteome</keyword>
<evidence type="ECO:0000313" key="3">
    <source>
        <dbReference type="Proteomes" id="UP000612899"/>
    </source>
</evidence>
<gene>
    <name evidence="2" type="ORF">Rhe02_49140</name>
</gene>
<evidence type="ECO:0000259" key="1">
    <source>
        <dbReference type="Pfam" id="PF03372"/>
    </source>
</evidence>
<evidence type="ECO:0000313" key="2">
    <source>
        <dbReference type="EMBL" id="GIH06847.1"/>
    </source>
</evidence>
<dbReference type="Proteomes" id="UP000612899">
    <property type="component" value="Unassembled WGS sequence"/>
</dbReference>
<dbReference type="GO" id="GO:0003824">
    <property type="term" value="F:catalytic activity"/>
    <property type="evidence" value="ECO:0007669"/>
    <property type="project" value="InterPro"/>
</dbReference>
<comment type="caution">
    <text evidence="2">The sequence shown here is derived from an EMBL/GenBank/DDBJ whole genome shotgun (WGS) entry which is preliminary data.</text>
</comment>
<dbReference type="InterPro" id="IPR036691">
    <property type="entry name" value="Endo/exonu/phosph_ase_sf"/>
</dbReference>
<protein>
    <recommendedName>
        <fullName evidence="1">Endonuclease/exonuclease/phosphatase domain-containing protein</fullName>
    </recommendedName>
</protein>
<dbReference type="GO" id="GO:0016020">
    <property type="term" value="C:membrane"/>
    <property type="evidence" value="ECO:0007669"/>
    <property type="project" value="GOC"/>
</dbReference>
<proteinExistence type="predicted"/>
<dbReference type="GO" id="GO:0006506">
    <property type="term" value="P:GPI anchor biosynthetic process"/>
    <property type="evidence" value="ECO:0007669"/>
    <property type="project" value="TreeGrafter"/>
</dbReference>
<accession>A0A8J3QBT8</accession>
<dbReference type="InterPro" id="IPR051916">
    <property type="entry name" value="GPI-anchor_lipid_remodeler"/>
</dbReference>
<dbReference type="SUPFAM" id="SSF56219">
    <property type="entry name" value="DNase I-like"/>
    <property type="match status" value="1"/>
</dbReference>